<comment type="caution">
    <text evidence="1">The sequence shown here is derived from an EMBL/GenBank/DDBJ whole genome shotgun (WGS) entry which is preliminary data.</text>
</comment>
<dbReference type="Proteomes" id="UP000635071">
    <property type="component" value="Unassembled WGS sequence"/>
</dbReference>
<evidence type="ECO:0000313" key="1">
    <source>
        <dbReference type="EMBL" id="GGE16776.1"/>
    </source>
</evidence>
<reference evidence="1" key="2">
    <citation type="submission" date="2020-09" db="EMBL/GenBank/DDBJ databases">
        <authorList>
            <person name="Sun Q."/>
            <person name="Zhou Y."/>
        </authorList>
    </citation>
    <scope>NUCLEOTIDE SEQUENCE</scope>
    <source>
        <strain evidence="1">CGMCC 1.15519</strain>
    </source>
</reference>
<name>A0A916ZWH2_9SPHN</name>
<sequence>MNRLPPDSVPRTIADEAGAAIPAAATAAATNMPIIFIAKSLADYDTHYGRPFRIEPCKSRANRWAGEISMAYIVAICPSVKPSDTFYTWAKATARAADTAVSR</sequence>
<gene>
    <name evidence="1" type="ORF">GCM10011529_24000</name>
</gene>
<dbReference type="EMBL" id="BMJM01000008">
    <property type="protein sequence ID" value="GGE16776.1"/>
    <property type="molecule type" value="Genomic_DNA"/>
</dbReference>
<reference evidence="1" key="1">
    <citation type="journal article" date="2014" name="Int. J. Syst. Evol. Microbiol.">
        <title>Complete genome sequence of Corynebacterium casei LMG S-19264T (=DSM 44701T), isolated from a smear-ripened cheese.</title>
        <authorList>
            <consortium name="US DOE Joint Genome Institute (JGI-PGF)"/>
            <person name="Walter F."/>
            <person name="Albersmeier A."/>
            <person name="Kalinowski J."/>
            <person name="Ruckert C."/>
        </authorList>
    </citation>
    <scope>NUCLEOTIDE SEQUENCE</scope>
    <source>
        <strain evidence="1">CGMCC 1.15519</strain>
    </source>
</reference>
<protein>
    <submittedName>
        <fullName evidence="1">Uncharacterized protein</fullName>
    </submittedName>
</protein>
<accession>A0A916ZWH2</accession>
<evidence type="ECO:0000313" key="2">
    <source>
        <dbReference type="Proteomes" id="UP000635071"/>
    </source>
</evidence>
<organism evidence="1 2">
    <name type="scientific">Sandarakinorhabdus glacialis</name>
    <dbReference type="NCBI Taxonomy" id="1614636"/>
    <lineage>
        <taxon>Bacteria</taxon>
        <taxon>Pseudomonadati</taxon>
        <taxon>Pseudomonadota</taxon>
        <taxon>Alphaproteobacteria</taxon>
        <taxon>Sphingomonadales</taxon>
        <taxon>Sphingosinicellaceae</taxon>
        <taxon>Sandarakinorhabdus</taxon>
    </lineage>
</organism>
<keyword evidence="2" id="KW-1185">Reference proteome</keyword>
<dbReference type="AlphaFoldDB" id="A0A916ZWH2"/>
<proteinExistence type="predicted"/>